<feature type="transmembrane region" description="Helical" evidence="1">
    <location>
        <begin position="46"/>
        <end position="63"/>
    </location>
</feature>
<evidence type="ECO:0000313" key="2">
    <source>
        <dbReference type="EMBL" id="KAF5370306.1"/>
    </source>
</evidence>
<dbReference type="Proteomes" id="UP000559256">
    <property type="component" value="Unassembled WGS sequence"/>
</dbReference>
<evidence type="ECO:0000313" key="3">
    <source>
        <dbReference type="Proteomes" id="UP000559256"/>
    </source>
</evidence>
<keyword evidence="1" id="KW-1133">Transmembrane helix</keyword>
<keyword evidence="1" id="KW-0812">Transmembrane</keyword>
<keyword evidence="3" id="KW-1185">Reference proteome</keyword>
<accession>A0A8H5GS94</accession>
<evidence type="ECO:0000256" key="1">
    <source>
        <dbReference type="SAM" id="Phobius"/>
    </source>
</evidence>
<name>A0A8H5GS94_9AGAR</name>
<protein>
    <submittedName>
        <fullName evidence="2">Uncharacterized protein</fullName>
    </submittedName>
</protein>
<comment type="caution">
    <text evidence="2">The sequence shown here is derived from an EMBL/GenBank/DDBJ whole genome shotgun (WGS) entry which is preliminary data.</text>
</comment>
<keyword evidence="1" id="KW-0472">Membrane</keyword>
<proteinExistence type="predicted"/>
<reference evidence="2 3" key="1">
    <citation type="journal article" date="2020" name="ISME J.">
        <title>Uncovering the hidden diversity of litter-decomposition mechanisms in mushroom-forming fungi.</title>
        <authorList>
            <person name="Floudas D."/>
            <person name="Bentzer J."/>
            <person name="Ahren D."/>
            <person name="Johansson T."/>
            <person name="Persson P."/>
            <person name="Tunlid A."/>
        </authorList>
    </citation>
    <scope>NUCLEOTIDE SEQUENCE [LARGE SCALE GENOMIC DNA]</scope>
    <source>
        <strain evidence="2 3">CBS 291.85</strain>
    </source>
</reference>
<dbReference type="EMBL" id="JAACJM010000011">
    <property type="protein sequence ID" value="KAF5370306.1"/>
    <property type="molecule type" value="Genomic_DNA"/>
</dbReference>
<organism evidence="2 3">
    <name type="scientific">Tetrapyrgos nigripes</name>
    <dbReference type="NCBI Taxonomy" id="182062"/>
    <lineage>
        <taxon>Eukaryota</taxon>
        <taxon>Fungi</taxon>
        <taxon>Dikarya</taxon>
        <taxon>Basidiomycota</taxon>
        <taxon>Agaricomycotina</taxon>
        <taxon>Agaricomycetes</taxon>
        <taxon>Agaricomycetidae</taxon>
        <taxon>Agaricales</taxon>
        <taxon>Marasmiineae</taxon>
        <taxon>Marasmiaceae</taxon>
        <taxon>Tetrapyrgos</taxon>
    </lineage>
</organism>
<gene>
    <name evidence="2" type="ORF">D9758_006922</name>
</gene>
<dbReference type="AlphaFoldDB" id="A0A8H5GS94"/>
<sequence>MLSDVTRHAIETEARLNKKPFIQALSSTLSPQRLASSCLEIHGKRLAFGLYAWFLGFVMEIWVDFQPHGRWPVQEPLLPKSDEGQLLKYDADQ</sequence>